<accession>A0A371R1J1</accession>
<reference evidence="1 2" key="1">
    <citation type="submission" date="2017-07" db="EMBL/GenBank/DDBJ databases">
        <title>Draft genome sequence of aerobic hyperthermophilic archaea, Pyrobaculum aerophilum YKB31 and YKB32.</title>
        <authorList>
            <person name="Mochizuki T."/>
            <person name="Berliner A.J."/>
            <person name="Yoshida-Takashima Y."/>
            <person name="Takaki Y."/>
            <person name="Nunoura T."/>
            <person name="Takai K."/>
        </authorList>
    </citation>
    <scope>NUCLEOTIDE SEQUENCE [LARGE SCALE GENOMIC DNA]</scope>
    <source>
        <strain evidence="1 2">YKB31</strain>
    </source>
</reference>
<name>A0A371R1J1_9CREN</name>
<evidence type="ECO:0000313" key="1">
    <source>
        <dbReference type="EMBL" id="RFA97294.1"/>
    </source>
</evidence>
<comment type="caution">
    <text evidence="1">The sequence shown here is derived from an EMBL/GenBank/DDBJ whole genome shotgun (WGS) entry which is preliminary data.</text>
</comment>
<evidence type="ECO:0000313" key="2">
    <source>
        <dbReference type="Proteomes" id="UP000257123"/>
    </source>
</evidence>
<sequence>MTAFTNSSTWLFLLAYLRRLWTTEIRIQRLPQNADALAPNTPLWTEGGVSARFPHSPFFAYYTNCFVDWGRADSALSTKRSYARGKYAVVDCLFHYAARPHLPLHPPNFSGFVDG</sequence>
<dbReference type="Proteomes" id="UP000257123">
    <property type="component" value="Unassembled WGS sequence"/>
</dbReference>
<dbReference type="EMBL" id="NMUE01000007">
    <property type="protein sequence ID" value="RFA97294.1"/>
    <property type="molecule type" value="Genomic_DNA"/>
</dbReference>
<gene>
    <name evidence="1" type="ORF">CGL51_03580</name>
</gene>
<dbReference type="AlphaFoldDB" id="A0A371R1J1"/>
<organism evidence="1 2">
    <name type="scientific">Pyrobaculum aerophilum</name>
    <dbReference type="NCBI Taxonomy" id="13773"/>
    <lineage>
        <taxon>Archaea</taxon>
        <taxon>Thermoproteota</taxon>
        <taxon>Thermoprotei</taxon>
        <taxon>Thermoproteales</taxon>
        <taxon>Thermoproteaceae</taxon>
        <taxon>Pyrobaculum</taxon>
    </lineage>
</organism>
<proteinExistence type="predicted"/>
<protein>
    <submittedName>
        <fullName evidence="1">Uncharacterized protein</fullName>
    </submittedName>
</protein>